<organism evidence="1 2">
    <name type="scientific">Xanthomonas phage Xop411</name>
    <dbReference type="NCBI Taxonomy" id="2913975"/>
    <lineage>
        <taxon>Viruses</taxon>
        <taxon>Duplodnaviria</taxon>
        <taxon>Heunggongvirae</taxon>
        <taxon>Uroviricota</taxon>
        <taxon>Caudoviricetes</taxon>
        <taxon>Xipdecavirus</taxon>
        <taxon>Xipdecavirus Xop411</taxon>
    </lineage>
</organism>
<dbReference type="GeneID" id="5247073"/>
<accession>A5H1J5</accession>
<protein>
    <submittedName>
        <fullName evidence="1">p55</fullName>
    </submittedName>
</protein>
<dbReference type="RefSeq" id="YP_001285721.1">
    <property type="nucleotide sequence ID" value="NC_009543.1"/>
</dbReference>
<evidence type="ECO:0000313" key="2">
    <source>
        <dbReference type="Proteomes" id="UP000001433"/>
    </source>
</evidence>
<sequence>MKFLITAIRANNMTYSYVVVADDQDQAMAKFEEVEAQKKAAGTGNPEAVSLTVEEF</sequence>
<proteinExistence type="predicted"/>
<reference evidence="1 2" key="1">
    <citation type="journal article" date="2007" name="BMC Genomics">
        <title>Comparison of genomes of three Xanthomonas oryzae bacteriophages.</title>
        <authorList>
            <person name="Lee C.N."/>
            <person name="Hu R.M."/>
            <person name="Chow T.Y."/>
            <person name="Lin J.W."/>
            <person name="Chen H.Y."/>
            <person name="Tseng Y.H."/>
            <person name="Weng S.F."/>
        </authorList>
    </citation>
    <scope>NUCLEOTIDE SEQUENCE</scope>
</reference>
<dbReference type="Proteomes" id="UP000001433">
    <property type="component" value="Segment"/>
</dbReference>
<evidence type="ECO:0000313" key="1">
    <source>
        <dbReference type="EMBL" id="ABK00199.1"/>
    </source>
</evidence>
<name>A5H1J5_9CAUD</name>
<keyword evidence="2" id="KW-1185">Reference proteome</keyword>
<dbReference type="EMBL" id="DQ777876">
    <property type="protein sequence ID" value="ABK00199.1"/>
    <property type="molecule type" value="Genomic_DNA"/>
</dbReference>
<dbReference type="KEGG" id="vg:5247073"/>